<dbReference type="GO" id="GO:0000981">
    <property type="term" value="F:DNA-binding transcription factor activity, RNA polymerase II-specific"/>
    <property type="evidence" value="ECO:0007669"/>
    <property type="project" value="TreeGrafter"/>
</dbReference>
<sequence length="371" mass="41077">MQFQQTNPQTDNKVPSQITMFLQQNQQAAAAAAAQNQLAATANGQFIQGQQQSVLINPTNYHLQHSVPKPFNIPQQKTAIPSQNFFSTGSLNSSLYPTPSSNVSHIKQEVDDTFANMQTDIDFSINDPLNMMSPHPGSPLEVSPEFDGLEELTNQRNTNSMANSPFGTSPLVISQPVNIVGGNHYHNIGEETVFENIPQINSFTGTTPTINVKNSVPSHLAAPGISNGLYSMSMPVNGTNGNSFFNQPSSYGSYAGDIALKSGSLDFLEELDGNSKQLEILNEKRRRRRESHNAVERRRRDNINEKIHELSTLIPEHILNPNNGEGPVGKPNKGIILRRSVEYIKHLQALVEKQEAKNKELEEELEKLKQK</sequence>
<accession>A0A1Y2FHI6</accession>
<name>A0A1Y2FHI6_9FUNG</name>
<dbReference type="EMBL" id="MCOG01000007">
    <property type="protein sequence ID" value="ORY83399.1"/>
    <property type="molecule type" value="Genomic_DNA"/>
</dbReference>
<keyword evidence="2" id="KW-0805">Transcription regulation</keyword>
<feature type="domain" description="BHLH" evidence="7">
    <location>
        <begin position="287"/>
        <end position="347"/>
    </location>
</feature>
<dbReference type="GO" id="GO:0046983">
    <property type="term" value="F:protein dimerization activity"/>
    <property type="evidence" value="ECO:0007669"/>
    <property type="project" value="InterPro"/>
</dbReference>
<evidence type="ECO:0000256" key="1">
    <source>
        <dbReference type="ARBA" id="ARBA00004123"/>
    </source>
</evidence>
<dbReference type="Proteomes" id="UP000193920">
    <property type="component" value="Unassembled WGS sequence"/>
</dbReference>
<dbReference type="AlphaFoldDB" id="A0A1Y2FHI6"/>
<dbReference type="CDD" id="cd11387">
    <property type="entry name" value="bHLHzip_USF_MITF"/>
    <property type="match status" value="1"/>
</dbReference>
<keyword evidence="4" id="KW-0804">Transcription</keyword>
<evidence type="ECO:0000313" key="9">
    <source>
        <dbReference type="Proteomes" id="UP000193920"/>
    </source>
</evidence>
<evidence type="ECO:0000256" key="4">
    <source>
        <dbReference type="ARBA" id="ARBA00023163"/>
    </source>
</evidence>
<dbReference type="InterPro" id="IPR036638">
    <property type="entry name" value="HLH_DNA-bd_sf"/>
</dbReference>
<protein>
    <submittedName>
        <fullName evidence="8">HLH-domain-containing protein</fullName>
    </submittedName>
</protein>
<organism evidence="8 9">
    <name type="scientific">Neocallimastix californiae</name>
    <dbReference type="NCBI Taxonomy" id="1754190"/>
    <lineage>
        <taxon>Eukaryota</taxon>
        <taxon>Fungi</taxon>
        <taxon>Fungi incertae sedis</taxon>
        <taxon>Chytridiomycota</taxon>
        <taxon>Chytridiomycota incertae sedis</taxon>
        <taxon>Neocallimastigomycetes</taxon>
        <taxon>Neocallimastigales</taxon>
        <taxon>Neocallimastigaceae</taxon>
        <taxon>Neocallimastix</taxon>
    </lineage>
</organism>
<dbReference type="STRING" id="1754190.A0A1Y2FHI6"/>
<keyword evidence="3" id="KW-0238">DNA-binding</keyword>
<evidence type="ECO:0000256" key="3">
    <source>
        <dbReference type="ARBA" id="ARBA00023125"/>
    </source>
</evidence>
<dbReference type="SUPFAM" id="SSF47459">
    <property type="entry name" value="HLH, helix-loop-helix DNA-binding domain"/>
    <property type="match status" value="1"/>
</dbReference>
<evidence type="ECO:0000313" key="8">
    <source>
        <dbReference type="EMBL" id="ORY83399.1"/>
    </source>
</evidence>
<comment type="caution">
    <text evidence="8">The sequence shown here is derived from an EMBL/GenBank/DDBJ whole genome shotgun (WGS) entry which is preliminary data.</text>
</comment>
<dbReference type="InterPro" id="IPR011598">
    <property type="entry name" value="bHLH_dom"/>
</dbReference>
<evidence type="ECO:0000256" key="6">
    <source>
        <dbReference type="SAM" id="Coils"/>
    </source>
</evidence>
<keyword evidence="5" id="KW-0539">Nucleus</keyword>
<dbReference type="PANTHER" id="PTHR45776:SF2">
    <property type="entry name" value="MIP04163P"/>
    <property type="match status" value="1"/>
</dbReference>
<dbReference type="SMART" id="SM00353">
    <property type="entry name" value="HLH"/>
    <property type="match status" value="1"/>
</dbReference>
<dbReference type="PROSITE" id="PS50888">
    <property type="entry name" value="BHLH"/>
    <property type="match status" value="1"/>
</dbReference>
<feature type="coiled-coil region" evidence="6">
    <location>
        <begin position="344"/>
        <end position="371"/>
    </location>
</feature>
<reference evidence="8 9" key="1">
    <citation type="submission" date="2016-08" db="EMBL/GenBank/DDBJ databases">
        <title>A Parts List for Fungal Cellulosomes Revealed by Comparative Genomics.</title>
        <authorList>
            <consortium name="DOE Joint Genome Institute"/>
            <person name="Haitjema C.H."/>
            <person name="Gilmore S.P."/>
            <person name="Henske J.K."/>
            <person name="Solomon K.V."/>
            <person name="De Groot R."/>
            <person name="Kuo A."/>
            <person name="Mondo S.J."/>
            <person name="Salamov A.A."/>
            <person name="Labutti K."/>
            <person name="Zhao Z."/>
            <person name="Chiniquy J."/>
            <person name="Barry K."/>
            <person name="Brewer H.M."/>
            <person name="Purvine S.O."/>
            <person name="Wright A.T."/>
            <person name="Boxma B."/>
            <person name="Van Alen T."/>
            <person name="Hackstein J.H."/>
            <person name="Baker S.E."/>
            <person name="Grigoriev I.V."/>
            <person name="O'Malley M.A."/>
        </authorList>
    </citation>
    <scope>NUCLEOTIDE SEQUENCE [LARGE SCALE GENOMIC DNA]</scope>
    <source>
        <strain evidence="8 9">G1</strain>
    </source>
</reference>
<dbReference type="Gene3D" id="4.10.280.10">
    <property type="entry name" value="Helix-loop-helix DNA-binding domain"/>
    <property type="match status" value="1"/>
</dbReference>
<dbReference type="GO" id="GO:0000978">
    <property type="term" value="F:RNA polymerase II cis-regulatory region sequence-specific DNA binding"/>
    <property type="evidence" value="ECO:0007669"/>
    <property type="project" value="TreeGrafter"/>
</dbReference>
<dbReference type="PANTHER" id="PTHR45776">
    <property type="entry name" value="MIP04163P"/>
    <property type="match status" value="1"/>
</dbReference>
<proteinExistence type="predicted"/>
<evidence type="ECO:0000256" key="2">
    <source>
        <dbReference type="ARBA" id="ARBA00023015"/>
    </source>
</evidence>
<gene>
    <name evidence="8" type="ORF">LY90DRAFT_375359</name>
</gene>
<dbReference type="GO" id="GO:0005634">
    <property type="term" value="C:nucleus"/>
    <property type="evidence" value="ECO:0007669"/>
    <property type="project" value="UniProtKB-SubCell"/>
</dbReference>
<dbReference type="Pfam" id="PF00010">
    <property type="entry name" value="HLH"/>
    <property type="match status" value="1"/>
</dbReference>
<evidence type="ECO:0000256" key="5">
    <source>
        <dbReference type="ARBA" id="ARBA00023242"/>
    </source>
</evidence>
<evidence type="ECO:0000259" key="7">
    <source>
        <dbReference type="PROSITE" id="PS50888"/>
    </source>
</evidence>
<keyword evidence="9" id="KW-1185">Reference proteome</keyword>
<keyword evidence="6" id="KW-0175">Coiled coil</keyword>
<dbReference type="OrthoDB" id="690068at2759"/>
<comment type="subcellular location">
    <subcellularLocation>
        <location evidence="1">Nucleus</location>
    </subcellularLocation>
</comment>